<dbReference type="Proteomes" id="UP001243846">
    <property type="component" value="Unassembled WGS sequence"/>
</dbReference>
<evidence type="ECO:0000313" key="1">
    <source>
        <dbReference type="EMBL" id="MDN3714072.1"/>
    </source>
</evidence>
<name>A0ABT8DED7_9RHOB</name>
<reference evidence="2" key="1">
    <citation type="journal article" date="2019" name="Int. J. Syst. Evol. Microbiol.">
        <title>The Global Catalogue of Microorganisms (GCM) 10K type strain sequencing project: providing services to taxonomists for standard genome sequencing and annotation.</title>
        <authorList>
            <consortium name="The Broad Institute Genomics Platform"/>
            <consortium name="The Broad Institute Genome Sequencing Center for Infectious Disease"/>
            <person name="Wu L."/>
            <person name="Ma J."/>
        </authorList>
    </citation>
    <scope>NUCLEOTIDE SEQUENCE [LARGE SCALE GENOMIC DNA]</scope>
    <source>
        <strain evidence="2">CECT 8482</strain>
    </source>
</reference>
<organism evidence="1 2">
    <name type="scientific">Paracoccus cavernae</name>
    <dbReference type="NCBI Taxonomy" id="1571207"/>
    <lineage>
        <taxon>Bacteria</taxon>
        <taxon>Pseudomonadati</taxon>
        <taxon>Pseudomonadota</taxon>
        <taxon>Alphaproteobacteria</taxon>
        <taxon>Rhodobacterales</taxon>
        <taxon>Paracoccaceae</taxon>
        <taxon>Paracoccus</taxon>
    </lineage>
</organism>
<accession>A0ABT8DED7</accession>
<dbReference type="EMBL" id="JAUFRC010000003">
    <property type="protein sequence ID" value="MDN3714072.1"/>
    <property type="molecule type" value="Genomic_DNA"/>
</dbReference>
<sequence length="51" mass="5640">MCQLGLRLSDKGASDFNIQPRPLMMVEGWFQTSAFEAESWPPLAKLVSIAA</sequence>
<evidence type="ECO:0000313" key="2">
    <source>
        <dbReference type="Proteomes" id="UP001243846"/>
    </source>
</evidence>
<keyword evidence="2" id="KW-1185">Reference proteome</keyword>
<protein>
    <submittedName>
        <fullName evidence="1">Uncharacterized protein</fullName>
    </submittedName>
</protein>
<comment type="caution">
    <text evidence="1">The sequence shown here is derived from an EMBL/GenBank/DDBJ whole genome shotgun (WGS) entry which is preliminary data.</text>
</comment>
<gene>
    <name evidence="1" type="ORF">QWZ10_23950</name>
</gene>
<proteinExistence type="predicted"/>